<dbReference type="eggNOG" id="COG1020">
    <property type="taxonomic scope" value="Bacteria"/>
</dbReference>
<evidence type="ECO:0000259" key="5">
    <source>
        <dbReference type="PROSITE" id="PS50075"/>
    </source>
</evidence>
<dbReference type="InterPro" id="IPR001242">
    <property type="entry name" value="Condensation_dom"/>
</dbReference>
<dbReference type="PANTHER" id="PTHR45527">
    <property type="entry name" value="NONRIBOSOMAL PEPTIDE SYNTHETASE"/>
    <property type="match status" value="1"/>
</dbReference>
<dbReference type="GO" id="GO:0031177">
    <property type="term" value="F:phosphopantetheine binding"/>
    <property type="evidence" value="ECO:0007669"/>
    <property type="project" value="InterPro"/>
</dbReference>
<dbReference type="FunFam" id="3.40.50.980:FF:000001">
    <property type="entry name" value="Non-ribosomal peptide synthetase"/>
    <property type="match status" value="1"/>
</dbReference>
<dbReference type="GO" id="GO:0008610">
    <property type="term" value="P:lipid biosynthetic process"/>
    <property type="evidence" value="ECO:0007669"/>
    <property type="project" value="UniProtKB-ARBA"/>
</dbReference>
<proteinExistence type="predicted"/>
<organism evidence="6 7">
    <name type="scientific">Micromonospora lupini str. Lupac 08</name>
    <dbReference type="NCBI Taxonomy" id="1150864"/>
    <lineage>
        <taxon>Bacteria</taxon>
        <taxon>Bacillati</taxon>
        <taxon>Actinomycetota</taxon>
        <taxon>Actinomycetes</taxon>
        <taxon>Micromonosporales</taxon>
        <taxon>Micromonosporaceae</taxon>
        <taxon>Micromonospora</taxon>
    </lineage>
</organism>
<dbReference type="FunFam" id="1.10.1200.10:FF:000016">
    <property type="entry name" value="Non-ribosomal peptide synthase"/>
    <property type="match status" value="1"/>
</dbReference>
<dbReference type="InterPro" id="IPR000873">
    <property type="entry name" value="AMP-dep_synth/lig_dom"/>
</dbReference>
<evidence type="ECO:0000256" key="4">
    <source>
        <dbReference type="SAM" id="MobiDB-lite"/>
    </source>
</evidence>
<dbReference type="InterPro" id="IPR020806">
    <property type="entry name" value="PKS_PP-bd"/>
</dbReference>
<dbReference type="OrthoDB" id="2472181at2"/>
<dbReference type="SMART" id="SM00823">
    <property type="entry name" value="PKS_PP"/>
    <property type="match status" value="1"/>
</dbReference>
<dbReference type="InterPro" id="IPR042099">
    <property type="entry name" value="ANL_N_sf"/>
</dbReference>
<dbReference type="PROSITE" id="PS00455">
    <property type="entry name" value="AMP_BINDING"/>
    <property type="match status" value="1"/>
</dbReference>
<dbReference type="NCBIfam" id="TIGR01733">
    <property type="entry name" value="AA-adenyl-dom"/>
    <property type="match status" value="1"/>
</dbReference>
<gene>
    <name evidence="6" type="ORF">MILUP08_44404</name>
</gene>
<dbReference type="Pfam" id="PF00668">
    <property type="entry name" value="Condensation"/>
    <property type="match status" value="1"/>
</dbReference>
<dbReference type="InterPro" id="IPR020845">
    <property type="entry name" value="AMP-binding_CS"/>
</dbReference>
<evidence type="ECO:0000256" key="2">
    <source>
        <dbReference type="ARBA" id="ARBA00022450"/>
    </source>
</evidence>
<evidence type="ECO:0000256" key="1">
    <source>
        <dbReference type="ARBA" id="ARBA00001957"/>
    </source>
</evidence>
<sequence>MIDALTPERLRQRVDALPPERRRAFLAAIRTDGDRYGIHPLTAAQEWMLLLAQLRPDSPAYHVPYRVDLRGDLDVAALRGALDEVVARHEALRTVFVPLDGQSYQLVLPPTGLPLAVEDVAPERIDEYAAAEAVRPFDLARGPLVRATLCRTGPSDFSLLLSLHHVVCDGWSMGLLFEELSTAYEALREGRSPTLPPAPRDVPAALAQDRLLGPAELARRLNWWRDALTGAPPGLDLPTDRPRPAELEDAGHEIEFSWPPELADRVAEAGRRTGATPYMIFAAAWAALLHRRSQQPDLLIATPVANRQTLDSETAVGFFVNTLVLRSRVDGGLTFAALLDRLRDSALTALTDPVPFDALVQELRPVRDPGRHPLAQVMFAVEDGWEQRLTLPGVSVLASGETHTGTSMFDLTLTVVPHDRRIDGRIEYRTRLFDESTARALADQLDTLLTAALAAPDTPVDRLPLLDAAAGRELVDRWAATAPAPLGQPSLTELVARQAAAAPETVALAYRDQTLTYRELDARADRLARTLAARGVRAETTVGVCLPAGPDWVVTFLAVLRAGGVYLPLDPQLPAARLAHLLDDSAAALVVTTADAELALPTTGVPLLRLDEQPPPVETPLPATIHPDAAAYLIYTSGSTGLPKGVIGTHRGLANLAAAQARLVGVRADDRVLQFHSISFDVALSDVVTALTAGATLRLLGPDERTPGPDLAAALTRHRVTVADLPPVVLDALDPAAVPDLRILTVGGEPCAPDVAAAWSRHRLLINGYGPTEATVTATAARCAPADVELPIGRPLTGVRAYVLDSELRPVPPGVPGELHLGGAGVARGYHGDPALTAGRFLPDPYAPTPGERMYATGDLVRWRADGQMVFLGRADNQVKINGYRIELGEVEAQLRQCPGVRRAAAVVRTDTPGGRRLVGYLVGDGLAIDELRQSLLRRLPRYLVPSAFVVVPDLPVTASGKLDPSRLPAPTVARADLGAAYVAPNGAVERAIADTWRQVLGIDDVGADDNFFDLGGTSLLLARVQTRLSERLGRAVPAVELFRYPTIALLARFLDGSAAPTTAPAAGRRRDERKQALADRARRARPVPAGEGRA</sequence>
<dbReference type="InterPro" id="IPR010071">
    <property type="entry name" value="AA_adenyl_dom"/>
</dbReference>
<dbReference type="SUPFAM" id="SSF47336">
    <property type="entry name" value="ACP-like"/>
    <property type="match status" value="1"/>
</dbReference>
<dbReference type="GO" id="GO:0044550">
    <property type="term" value="P:secondary metabolite biosynthetic process"/>
    <property type="evidence" value="ECO:0007669"/>
    <property type="project" value="TreeGrafter"/>
</dbReference>
<dbReference type="Pfam" id="PF00550">
    <property type="entry name" value="PP-binding"/>
    <property type="match status" value="1"/>
</dbReference>
<dbReference type="CDD" id="cd19531">
    <property type="entry name" value="LCL_NRPS-like"/>
    <property type="match status" value="1"/>
</dbReference>
<dbReference type="PROSITE" id="PS50075">
    <property type="entry name" value="CARRIER"/>
    <property type="match status" value="1"/>
</dbReference>
<dbReference type="FunFam" id="3.40.50.12780:FF:000012">
    <property type="entry name" value="Non-ribosomal peptide synthetase"/>
    <property type="match status" value="1"/>
</dbReference>
<evidence type="ECO:0000313" key="7">
    <source>
        <dbReference type="Proteomes" id="UP000003448"/>
    </source>
</evidence>
<dbReference type="Gene3D" id="3.30.300.30">
    <property type="match status" value="1"/>
</dbReference>
<dbReference type="InterPro" id="IPR045851">
    <property type="entry name" value="AMP-bd_C_sf"/>
</dbReference>
<keyword evidence="7" id="KW-1185">Reference proteome</keyword>
<dbReference type="InterPro" id="IPR023213">
    <property type="entry name" value="CAT-like_dom_sf"/>
</dbReference>
<dbReference type="InterPro" id="IPR009081">
    <property type="entry name" value="PP-bd_ACP"/>
</dbReference>
<dbReference type="SUPFAM" id="SSF52777">
    <property type="entry name" value="CoA-dependent acyltransferases"/>
    <property type="match status" value="2"/>
</dbReference>
<name>I0L6T2_9ACTN</name>
<dbReference type="Pfam" id="PF00501">
    <property type="entry name" value="AMP-binding"/>
    <property type="match status" value="1"/>
</dbReference>
<dbReference type="GO" id="GO:0005737">
    <property type="term" value="C:cytoplasm"/>
    <property type="evidence" value="ECO:0007669"/>
    <property type="project" value="TreeGrafter"/>
</dbReference>
<dbReference type="FunFam" id="2.30.38.10:FF:000001">
    <property type="entry name" value="Non-ribosomal peptide synthetase PvdI"/>
    <property type="match status" value="1"/>
</dbReference>
<comment type="caution">
    <text evidence="6">The sequence shown here is derived from an EMBL/GenBank/DDBJ whole genome shotgun (WGS) entry which is preliminary data.</text>
</comment>
<dbReference type="AlphaFoldDB" id="I0L6T2"/>
<dbReference type="GO" id="GO:0043041">
    <property type="term" value="P:amino acid activation for nonribosomal peptide biosynthetic process"/>
    <property type="evidence" value="ECO:0007669"/>
    <property type="project" value="TreeGrafter"/>
</dbReference>
<dbReference type="GO" id="GO:0003824">
    <property type="term" value="F:catalytic activity"/>
    <property type="evidence" value="ECO:0007669"/>
    <property type="project" value="InterPro"/>
</dbReference>
<feature type="compositionally biased region" description="Basic and acidic residues" evidence="4">
    <location>
        <begin position="1069"/>
        <end position="1082"/>
    </location>
</feature>
<comment type="cofactor">
    <cofactor evidence="1">
        <name>pantetheine 4'-phosphate</name>
        <dbReference type="ChEBI" id="CHEBI:47942"/>
    </cofactor>
</comment>
<protein>
    <submittedName>
        <fullName evidence="6">NRPS</fullName>
    </submittedName>
</protein>
<dbReference type="Gene3D" id="3.40.50.12780">
    <property type="entry name" value="N-terminal domain of ligase-like"/>
    <property type="match status" value="1"/>
</dbReference>
<dbReference type="Gene3D" id="3.30.559.30">
    <property type="entry name" value="Nonribosomal peptide synthetase, condensation domain"/>
    <property type="match status" value="1"/>
</dbReference>
<dbReference type="STRING" id="1150864.MILUP08_44404"/>
<dbReference type="InterPro" id="IPR025110">
    <property type="entry name" value="AMP-bd_C"/>
</dbReference>
<dbReference type="SUPFAM" id="SSF56801">
    <property type="entry name" value="Acetyl-CoA synthetase-like"/>
    <property type="match status" value="1"/>
</dbReference>
<feature type="domain" description="Carrier" evidence="5">
    <location>
        <begin position="984"/>
        <end position="1059"/>
    </location>
</feature>
<dbReference type="Pfam" id="PF13193">
    <property type="entry name" value="AMP-binding_C"/>
    <property type="match status" value="1"/>
</dbReference>
<dbReference type="EMBL" id="CAIE01000035">
    <property type="protein sequence ID" value="CCH19529.1"/>
    <property type="molecule type" value="Genomic_DNA"/>
</dbReference>
<dbReference type="InterPro" id="IPR036736">
    <property type="entry name" value="ACP-like_sf"/>
</dbReference>
<evidence type="ECO:0000313" key="6">
    <source>
        <dbReference type="EMBL" id="CCH19529.1"/>
    </source>
</evidence>
<keyword evidence="2" id="KW-0596">Phosphopantetheine</keyword>
<dbReference type="GO" id="GO:0072330">
    <property type="term" value="P:monocarboxylic acid biosynthetic process"/>
    <property type="evidence" value="ECO:0007669"/>
    <property type="project" value="UniProtKB-ARBA"/>
</dbReference>
<keyword evidence="3" id="KW-0597">Phosphoprotein</keyword>
<feature type="region of interest" description="Disordered" evidence="4">
    <location>
        <begin position="1061"/>
        <end position="1095"/>
    </location>
</feature>
<accession>I0L6T2</accession>
<reference evidence="7" key="1">
    <citation type="journal article" date="2012" name="J. Bacteriol.">
        <title>Genome Sequence of Micromonospora lupini Lupac 08, Isolated from Root Nodules of Lupinus angustifolius.</title>
        <authorList>
            <person name="Alonso-Vega P."/>
            <person name="Normand P."/>
            <person name="Bacigalupe R."/>
            <person name="Pujic P."/>
            <person name="Lajus A."/>
            <person name="Vallenet D."/>
            <person name="Carro L."/>
            <person name="Coll P."/>
            <person name="Trujillo M.E."/>
        </authorList>
    </citation>
    <scope>NUCLEOTIDE SEQUENCE [LARGE SCALE GENOMIC DNA]</scope>
    <source>
        <strain evidence="7">Lupac 08</strain>
    </source>
</reference>
<dbReference type="Gene3D" id="1.10.1200.10">
    <property type="entry name" value="ACP-like"/>
    <property type="match status" value="1"/>
</dbReference>
<dbReference type="RefSeq" id="WP_007461664.1">
    <property type="nucleotide sequence ID" value="NZ_HF570108.1"/>
</dbReference>
<dbReference type="Gene3D" id="3.30.559.10">
    <property type="entry name" value="Chloramphenicol acetyltransferase-like domain"/>
    <property type="match status" value="1"/>
</dbReference>
<dbReference type="PANTHER" id="PTHR45527:SF1">
    <property type="entry name" value="FATTY ACID SYNTHASE"/>
    <property type="match status" value="1"/>
</dbReference>
<evidence type="ECO:0000256" key="3">
    <source>
        <dbReference type="ARBA" id="ARBA00022553"/>
    </source>
</evidence>
<dbReference type="Proteomes" id="UP000003448">
    <property type="component" value="Unassembled WGS sequence"/>
</dbReference>
<dbReference type="CDD" id="cd05930">
    <property type="entry name" value="A_NRPS"/>
    <property type="match status" value="1"/>
</dbReference>